<dbReference type="AlphaFoldDB" id="A0A6A4HMY8"/>
<sequence length="1145" mass="128094">MEDFEVLYVEYSTITRLETPAWRSVLVKKVFAGYEDVDVLSRNVLRAVRLISHSLSAVTRSSTIDQLDANQSVISSLLLLLAELMVKLSENSPLISKTLKEYLFGGNEALRGFWIGVEGPRVWEAIDTLLRSSALNAGDANERTIVADITQHWVAHLEMQLQSVGSGESTTDPEFALALVWLRYAHPHVLCNLFDLAYARRLHPGLKATAMAVISATVEALRSHTLITDIGSEYSAIEIQLRRRLPVFLSLSSDRSSLDPLALEDLIQYALQSRLPIGHDGFLFQPSSHSSTSLHSRRRHRWQQRLETLSEMPSSDVFVQHYITQNHDKTWSNVTVDIVCHAIYSGCIDATTLNSWMIRLSKDENPPALEHIAPILHANLDCVRACGGVAGMSEDQQEAFWKAYEAHFSSMANVAFSANPTLASESQSVCGTCIAILLDLVDMNPSSHGRNLIGLLVKHITALSVDGISLELLMVGKKGVTGSEKGLLEVGEVVVDHALQWAVRMFAGCREIEDEDVRLLRELIDVLAATSSVKSHLAEPVLTAVIREHPFSEIALRLLEVMVPKAQLKPLIVNRHLQILVQHPHFAKIIEASTKRALVNVLYILFHLHPVNTCQPSHVQPLAALYRGSASVADRKLLAIFYLFEEQRRTSIASLLAQWSPSPDGFQSTSALEALRDVDSLLVLRTALHFPQWRVLEISHDVNLDWEERPEGPDIYDPVFMILLFALVLAEDAPKTAPGWVELFRTNIVGLVIRALSAKDESLRELAASQIAVLWKCLEHADMLEKPHVFYILSLLRDALHPSPGHSPERLPSYTTLLLAHALRGVFYPSNFVYPLTARFLLQRPTLDIGDVPMLYGMLYSSAEDHGKKDRAWIVRMLADGMQSSQDWRVFKRRHTWDLLASVFQSEEKEQALRRGVLEVLANLTCIPQATMSLLLKSSLLTWIEMQLLTPQEDEGLAWLKALENIVIVADSQKMEASTDGEWRACIARCLTLLIDGCRIVCTLPVFHLLTGIVLRLALLSGPSLPQIPKLLSRCVYVVRDQNMALLTTTLPSLPISSEPIFTAPHGAFRLHEAPKLSDGALFEAQGDVIERLWRVSMLVDLKQKLPAWDELSSLLLVWRACVGERSVVGEWVRREVVRNMIIKK</sequence>
<dbReference type="InterPro" id="IPR039844">
    <property type="entry name" value="URB1"/>
</dbReference>
<dbReference type="Pfam" id="PF16201">
    <property type="entry name" value="NopRA1"/>
    <property type="match status" value="1"/>
</dbReference>
<dbReference type="Proteomes" id="UP000799118">
    <property type="component" value="Unassembled WGS sequence"/>
</dbReference>
<gene>
    <name evidence="2" type="ORF">BT96DRAFT_994998</name>
</gene>
<dbReference type="GO" id="GO:0000466">
    <property type="term" value="P:maturation of 5.8S rRNA from tricistronic rRNA transcript (SSU-rRNA, 5.8S rRNA, LSU-rRNA)"/>
    <property type="evidence" value="ECO:0007669"/>
    <property type="project" value="TreeGrafter"/>
</dbReference>
<dbReference type="EMBL" id="ML769484">
    <property type="protein sequence ID" value="KAE9398377.1"/>
    <property type="molecule type" value="Genomic_DNA"/>
</dbReference>
<proteinExistence type="predicted"/>
<dbReference type="GO" id="GO:0005730">
    <property type="term" value="C:nucleolus"/>
    <property type="evidence" value="ECO:0007669"/>
    <property type="project" value="TreeGrafter"/>
</dbReference>
<keyword evidence="3" id="KW-1185">Reference proteome</keyword>
<evidence type="ECO:0000313" key="3">
    <source>
        <dbReference type="Proteomes" id="UP000799118"/>
    </source>
</evidence>
<dbReference type="PANTHER" id="PTHR13500">
    <property type="entry name" value="NUCLEOLAR PRERIBOSOMAL-ASSOCIATED PROTEIN 1"/>
    <property type="match status" value="1"/>
</dbReference>
<dbReference type="SUPFAM" id="SSF48371">
    <property type="entry name" value="ARM repeat"/>
    <property type="match status" value="1"/>
</dbReference>
<feature type="domain" description="URB1 C-terminal" evidence="1">
    <location>
        <begin position="750"/>
        <end position="943"/>
    </location>
</feature>
<dbReference type="OrthoDB" id="72892at2759"/>
<dbReference type="PANTHER" id="PTHR13500:SF0">
    <property type="entry name" value="NUCLEOLAR PRE-RIBOSOMAL-ASSOCIATED PROTEIN 1"/>
    <property type="match status" value="1"/>
</dbReference>
<evidence type="ECO:0000313" key="2">
    <source>
        <dbReference type="EMBL" id="KAE9398377.1"/>
    </source>
</evidence>
<name>A0A6A4HMY8_9AGAR</name>
<organism evidence="2 3">
    <name type="scientific">Gymnopus androsaceus JB14</name>
    <dbReference type="NCBI Taxonomy" id="1447944"/>
    <lineage>
        <taxon>Eukaryota</taxon>
        <taxon>Fungi</taxon>
        <taxon>Dikarya</taxon>
        <taxon>Basidiomycota</taxon>
        <taxon>Agaricomycotina</taxon>
        <taxon>Agaricomycetes</taxon>
        <taxon>Agaricomycetidae</taxon>
        <taxon>Agaricales</taxon>
        <taxon>Marasmiineae</taxon>
        <taxon>Omphalotaceae</taxon>
        <taxon>Gymnopus</taxon>
    </lineage>
</organism>
<dbReference type="InterPro" id="IPR032436">
    <property type="entry name" value="URB1_C"/>
</dbReference>
<protein>
    <recommendedName>
        <fullName evidence="1">URB1 C-terminal domain-containing protein</fullName>
    </recommendedName>
</protein>
<reference evidence="2" key="1">
    <citation type="journal article" date="2019" name="Environ. Microbiol.">
        <title>Fungal ecological strategies reflected in gene transcription - a case study of two litter decomposers.</title>
        <authorList>
            <person name="Barbi F."/>
            <person name="Kohler A."/>
            <person name="Barry K."/>
            <person name="Baskaran P."/>
            <person name="Daum C."/>
            <person name="Fauchery L."/>
            <person name="Ihrmark K."/>
            <person name="Kuo A."/>
            <person name="LaButti K."/>
            <person name="Lipzen A."/>
            <person name="Morin E."/>
            <person name="Grigoriev I.V."/>
            <person name="Henrissat B."/>
            <person name="Lindahl B."/>
            <person name="Martin F."/>
        </authorList>
    </citation>
    <scope>NUCLEOTIDE SEQUENCE</scope>
    <source>
        <strain evidence="2">JB14</strain>
    </source>
</reference>
<dbReference type="GO" id="GO:0000463">
    <property type="term" value="P:maturation of LSU-rRNA from tricistronic rRNA transcript (SSU-rRNA, 5.8S rRNA, LSU-rRNA)"/>
    <property type="evidence" value="ECO:0007669"/>
    <property type="project" value="TreeGrafter"/>
</dbReference>
<accession>A0A6A4HMY8</accession>
<dbReference type="InterPro" id="IPR016024">
    <property type="entry name" value="ARM-type_fold"/>
</dbReference>
<evidence type="ECO:0000259" key="1">
    <source>
        <dbReference type="Pfam" id="PF16201"/>
    </source>
</evidence>